<evidence type="ECO:0000313" key="6">
    <source>
        <dbReference type="Proteomes" id="UP000662814"/>
    </source>
</evidence>
<feature type="domain" description="HTH marR-type" evidence="4">
    <location>
        <begin position="23"/>
        <end position="78"/>
    </location>
</feature>
<keyword evidence="6" id="KW-1185">Reference proteome</keyword>
<name>A0ABX6YJ48_9MICO</name>
<organism evidence="5 6">
    <name type="scientific">Paramicrobacterium chengjingii</name>
    <dbReference type="NCBI Taxonomy" id="2769067"/>
    <lineage>
        <taxon>Bacteria</taxon>
        <taxon>Bacillati</taxon>
        <taxon>Actinomycetota</taxon>
        <taxon>Actinomycetes</taxon>
        <taxon>Micrococcales</taxon>
        <taxon>Microbacteriaceae</taxon>
        <taxon>Paramicrobacterium</taxon>
    </lineage>
</organism>
<keyword evidence="2" id="KW-0238">DNA-binding</keyword>
<dbReference type="Gene3D" id="1.10.10.10">
    <property type="entry name" value="Winged helix-like DNA-binding domain superfamily/Winged helix DNA-binding domain"/>
    <property type="match status" value="1"/>
</dbReference>
<keyword evidence="3" id="KW-0804">Transcription</keyword>
<dbReference type="SUPFAM" id="SSF46785">
    <property type="entry name" value="Winged helix' DNA-binding domain"/>
    <property type="match status" value="1"/>
</dbReference>
<dbReference type="EMBL" id="CP061169">
    <property type="protein sequence ID" value="QPZ38385.1"/>
    <property type="molecule type" value="Genomic_DNA"/>
</dbReference>
<dbReference type="InterPro" id="IPR036388">
    <property type="entry name" value="WH-like_DNA-bd_sf"/>
</dbReference>
<dbReference type="InterPro" id="IPR036390">
    <property type="entry name" value="WH_DNA-bd_sf"/>
</dbReference>
<evidence type="ECO:0000256" key="1">
    <source>
        <dbReference type="ARBA" id="ARBA00023015"/>
    </source>
</evidence>
<evidence type="ECO:0000259" key="4">
    <source>
        <dbReference type="Pfam" id="PF12802"/>
    </source>
</evidence>
<dbReference type="Pfam" id="PF12802">
    <property type="entry name" value="MarR_2"/>
    <property type="match status" value="1"/>
</dbReference>
<keyword evidence="1" id="KW-0805">Transcription regulation</keyword>
<dbReference type="Gene3D" id="1.10.287.160">
    <property type="entry name" value="HR1 repeat"/>
    <property type="match status" value="1"/>
</dbReference>
<reference evidence="5 6" key="1">
    <citation type="submission" date="2020-12" db="EMBL/GenBank/DDBJ databases">
        <title>Microbacterium sp. HY060.</title>
        <authorList>
            <person name="Zhou J."/>
        </authorList>
    </citation>
    <scope>NUCLEOTIDE SEQUENCE [LARGE SCALE GENOMIC DNA]</scope>
    <source>
        <strain evidence="5 6">HY60</strain>
    </source>
</reference>
<dbReference type="InterPro" id="IPR000835">
    <property type="entry name" value="HTH_MarR-typ"/>
</dbReference>
<dbReference type="PANTHER" id="PTHR38465:SF2">
    <property type="entry name" value="HTH-TYPE TRANSCRIPTIONAL REGULATOR MMPR5"/>
    <property type="match status" value="1"/>
</dbReference>
<dbReference type="Proteomes" id="UP000662814">
    <property type="component" value="Chromosome"/>
</dbReference>
<evidence type="ECO:0000313" key="5">
    <source>
        <dbReference type="EMBL" id="QPZ38385.1"/>
    </source>
</evidence>
<accession>A0ABX6YJ48</accession>
<dbReference type="PANTHER" id="PTHR38465">
    <property type="entry name" value="HTH-TYPE TRANSCRIPTIONAL REGULATOR MJ1563-RELATED"/>
    <property type="match status" value="1"/>
</dbReference>
<dbReference type="RefSeq" id="WP_166986639.1">
    <property type="nucleotide sequence ID" value="NZ_CP061169.1"/>
</dbReference>
<protein>
    <submittedName>
        <fullName evidence="5">MarR family transcriptional regulator</fullName>
    </submittedName>
</protein>
<dbReference type="InterPro" id="IPR052362">
    <property type="entry name" value="HTH-GbsR_regulator"/>
</dbReference>
<sequence length="161" mass="18297">MTAPSDDELDYVDEVAAFFAHEGMPLIPGRVIGWLLISDPPEQSAADLARVLEVSRSSISSAARLLTPSGLVESVRKRGERQEYLRIRPDGWSQMLASRYAKTTAFRQITERGLDLLSTSPPVQRERLKNVTELYRFLEAELPAMWERWEQQSTSTNDESR</sequence>
<evidence type="ECO:0000256" key="2">
    <source>
        <dbReference type="ARBA" id="ARBA00023125"/>
    </source>
</evidence>
<evidence type="ECO:0000256" key="3">
    <source>
        <dbReference type="ARBA" id="ARBA00023163"/>
    </source>
</evidence>
<gene>
    <name evidence="5" type="ORF">HCR76_16635</name>
</gene>
<proteinExistence type="predicted"/>